<feature type="compositionally biased region" description="Polar residues" evidence="1">
    <location>
        <begin position="985"/>
        <end position="1004"/>
    </location>
</feature>
<dbReference type="RefSeq" id="XP_016641101.1">
    <property type="nucleotide sequence ID" value="XM_016789274.1"/>
</dbReference>
<feature type="compositionally biased region" description="Polar residues" evidence="1">
    <location>
        <begin position="513"/>
        <end position="548"/>
    </location>
</feature>
<accession>A0A084G1U0</accession>
<feature type="compositionally biased region" description="Polar residues" evidence="1">
    <location>
        <begin position="1070"/>
        <end position="1102"/>
    </location>
</feature>
<feature type="compositionally biased region" description="Polar residues" evidence="1">
    <location>
        <begin position="915"/>
        <end position="929"/>
    </location>
</feature>
<feature type="compositionally biased region" description="Basic and acidic residues" evidence="1">
    <location>
        <begin position="736"/>
        <end position="745"/>
    </location>
</feature>
<reference evidence="2 3" key="1">
    <citation type="journal article" date="2014" name="Genome Announc.">
        <title>Draft genome sequence of the pathogenic fungus Scedosporium apiospermum.</title>
        <authorList>
            <person name="Vandeputte P."/>
            <person name="Ghamrawi S."/>
            <person name="Rechenmann M."/>
            <person name="Iltis A."/>
            <person name="Giraud S."/>
            <person name="Fleury M."/>
            <person name="Thornton C."/>
            <person name="Delhaes L."/>
            <person name="Meyer W."/>
            <person name="Papon N."/>
            <person name="Bouchara J.P."/>
        </authorList>
    </citation>
    <scope>NUCLEOTIDE SEQUENCE [LARGE SCALE GENOMIC DNA]</scope>
    <source>
        <strain evidence="2 3">IHEM 14462</strain>
    </source>
</reference>
<feature type="region of interest" description="Disordered" evidence="1">
    <location>
        <begin position="341"/>
        <end position="398"/>
    </location>
</feature>
<dbReference type="GeneID" id="27726474"/>
<gene>
    <name evidence="2" type="ORF">SAPIO_CDS7402</name>
</gene>
<feature type="compositionally biased region" description="Low complexity" evidence="1">
    <location>
        <begin position="712"/>
        <end position="732"/>
    </location>
</feature>
<dbReference type="OrthoDB" id="5341904at2759"/>
<name>A0A084G1U0_PSEDA</name>
<proteinExistence type="predicted"/>
<evidence type="ECO:0008006" key="4">
    <source>
        <dbReference type="Google" id="ProtNLM"/>
    </source>
</evidence>
<feature type="region of interest" description="Disordered" evidence="1">
    <location>
        <begin position="596"/>
        <end position="631"/>
    </location>
</feature>
<feature type="region of interest" description="Disordered" evidence="1">
    <location>
        <begin position="802"/>
        <end position="864"/>
    </location>
</feature>
<dbReference type="VEuPathDB" id="FungiDB:SAPIO_CDS7402"/>
<dbReference type="KEGG" id="sapo:SAPIO_CDS7402"/>
<feature type="compositionally biased region" description="Low complexity" evidence="1">
    <location>
        <begin position="841"/>
        <end position="855"/>
    </location>
</feature>
<protein>
    <recommendedName>
        <fullName evidence="4">Proteophosphoglycan ppg4</fullName>
    </recommendedName>
</protein>
<feature type="compositionally biased region" description="Polar residues" evidence="1">
    <location>
        <begin position="369"/>
        <end position="379"/>
    </location>
</feature>
<keyword evidence="3" id="KW-1185">Reference proteome</keyword>
<evidence type="ECO:0000256" key="1">
    <source>
        <dbReference type="SAM" id="MobiDB-lite"/>
    </source>
</evidence>
<comment type="caution">
    <text evidence="2">The sequence shown here is derived from an EMBL/GenBank/DDBJ whole genome shotgun (WGS) entry which is preliminary data.</text>
</comment>
<organism evidence="2 3">
    <name type="scientific">Pseudallescheria apiosperma</name>
    <name type="common">Scedosporium apiospermum</name>
    <dbReference type="NCBI Taxonomy" id="563466"/>
    <lineage>
        <taxon>Eukaryota</taxon>
        <taxon>Fungi</taxon>
        <taxon>Dikarya</taxon>
        <taxon>Ascomycota</taxon>
        <taxon>Pezizomycotina</taxon>
        <taxon>Sordariomycetes</taxon>
        <taxon>Hypocreomycetidae</taxon>
        <taxon>Microascales</taxon>
        <taxon>Microascaceae</taxon>
        <taxon>Scedosporium</taxon>
    </lineage>
</organism>
<sequence length="1203" mass="132290">MGNASSSSIEATPPPRKTPHKLSKPQVGNHASTTAGLLSSHGRLAPSIARPLNSSHDDGEQRRSRRSSFLFSPRLSSRPFSVSGPASEPAQRHHIEPVVTPSALDYDRVEQPHETPLKNSFGRRSFLRSKTSSRLSGEQWLASTGFTVPRKDDGLPRVQSMIHDPPPNQNYSRPLTGSWHMPESSTYDSYDLETYQSSRLSHLTSTVNMPDYESAVSESKHSLLENTWKNSHPATGPPSVGLSRTNSDVSLYAPVRRRSVIRTPGVATRAETAQEVSRRTSLRSRQEPAASARQSRRNSIEPTPPRILSVPVKLADLSVERAVTPSETEYKQLGAMKFGSLRITNGAPSPSSEKRRRKRGSGSHVFVLTNDSDSSLESNQKPKKNPEPKIVEPQPTLSNLSPITATFLKLESRVETQPTNITKTETETFAGFLPGMNFGSFSLMDSRPASPELQTTSKHTAVEDDLFEDDAQQPAPSETKKETQPKRRGNRPRADVTSKTLQILSRQDRDSGIVSSPTSDYSQKPFSKTDSGYSSNVSIRSLRISNGSAADKDLPPCPGETQSPRPALTETLSPPASFLGDFRLPSPRLISLANEIPAPPDREAPPPPPPPKDFPASRANSTAGTRAPEVPVRHIADLVAARPRRTRRVPVSLLTSKSRASGPRSPDSIQLSPPLSDSSNAAALADRARKPGPLKRLLSVTSRRSSRDSGGLRRSFRNSGSSTASSSRDSASTPDLRARASREARPSNLANVESTQPEENDQIPATRTETPEEITVRRRRSLQAISNSVVNAAVAVFPSRKSLRRSISPNTSNDDEQRVQDQESQQDQEQRPAAPYNERWSGSSSAESDTTSTSDYTRDALSRNGYDPSFVAMTSARDAYFSPAPSRAPSRAGSVASRSERELDIRLAALKARSNAGSPASFDTGSPHQSYVGDHPYINGPSHGLTRTRSVIQLRVPPPLRPQSNSANLHRARSQSSLTRQLSSENLYSFPPTTASSQSSQDGTMTPPETRMHQQQYLQRTMSDSGKRSWSSSNDWESHPWQPRILNKPHSRAESTSSQGSSGAPYPRSASANPYSEQQRQIPRRPSSANPYSDMQQHISQQLRHRSSYESQNNTKPRSSHGYFRQSPDLWTSTHYQQLQMQYGGTAFDPRGGWYPPYVPRSGHARNRSSSSNGYPGYYPPHAPFRVLHSYNSPAYRHAPIWG</sequence>
<feature type="region of interest" description="Disordered" evidence="1">
    <location>
        <begin position="649"/>
        <end position="775"/>
    </location>
</feature>
<dbReference type="HOGENOM" id="CLU_004293_0_0_1"/>
<feature type="region of interest" description="Disordered" evidence="1">
    <location>
        <begin position="263"/>
        <end position="305"/>
    </location>
</feature>
<feature type="region of interest" description="Disordered" evidence="1">
    <location>
        <begin position="913"/>
        <end position="944"/>
    </location>
</feature>
<dbReference type="OMA" id="RQSINYN"/>
<feature type="compositionally biased region" description="Low complexity" evidence="1">
    <location>
        <begin position="974"/>
        <end position="984"/>
    </location>
</feature>
<feature type="compositionally biased region" description="Polar residues" evidence="1">
    <location>
        <begin position="1013"/>
        <end position="1035"/>
    </location>
</feature>
<feature type="region of interest" description="Disordered" evidence="1">
    <location>
        <begin position="1"/>
        <end position="106"/>
    </location>
</feature>
<feature type="region of interest" description="Disordered" evidence="1">
    <location>
        <begin position="467"/>
        <end position="580"/>
    </location>
</feature>
<dbReference type="Proteomes" id="UP000028545">
    <property type="component" value="Unassembled WGS sequence"/>
</dbReference>
<feature type="compositionally biased region" description="Polar residues" evidence="1">
    <location>
        <begin position="1"/>
        <end position="10"/>
    </location>
</feature>
<feature type="compositionally biased region" description="Low complexity" evidence="1">
    <location>
        <begin position="672"/>
        <end position="685"/>
    </location>
</feature>
<feature type="compositionally biased region" description="Polar residues" evidence="1">
    <location>
        <begin position="560"/>
        <end position="574"/>
    </location>
</feature>
<evidence type="ECO:0000313" key="3">
    <source>
        <dbReference type="Proteomes" id="UP000028545"/>
    </source>
</evidence>
<feature type="region of interest" description="Disordered" evidence="1">
    <location>
        <begin position="957"/>
        <end position="1126"/>
    </location>
</feature>
<dbReference type="EMBL" id="JOWA01000110">
    <property type="protein sequence ID" value="KEZ41302.1"/>
    <property type="molecule type" value="Genomic_DNA"/>
</dbReference>
<feature type="compositionally biased region" description="Low complexity" evidence="1">
    <location>
        <begin position="694"/>
        <end position="704"/>
    </location>
</feature>
<feature type="compositionally biased region" description="Low complexity" evidence="1">
    <location>
        <begin position="67"/>
        <end position="81"/>
    </location>
</feature>
<dbReference type="AlphaFoldDB" id="A0A084G1U0"/>
<evidence type="ECO:0000313" key="2">
    <source>
        <dbReference type="EMBL" id="KEZ41302.1"/>
    </source>
</evidence>